<dbReference type="Proteomes" id="UP000046373">
    <property type="component" value="Unassembled WGS sequence"/>
</dbReference>
<evidence type="ECO:0000313" key="4">
    <source>
        <dbReference type="Proteomes" id="UP000046373"/>
    </source>
</evidence>
<dbReference type="EMBL" id="CCNB01000003">
    <property type="protein sequence ID" value="CDX19787.1"/>
    <property type="molecule type" value="Genomic_DNA"/>
</dbReference>
<evidence type="ECO:0000313" key="3">
    <source>
        <dbReference type="Proteomes" id="UP000045285"/>
    </source>
</evidence>
<dbReference type="AlphaFoldDB" id="A0A090DYG0"/>
<protein>
    <recommendedName>
        <fullName evidence="5">GYD domain-containing protein</fullName>
    </recommendedName>
</protein>
<accession>A0A090DYG0</accession>
<dbReference type="Pfam" id="PF08734">
    <property type="entry name" value="GYD"/>
    <property type="match status" value="1"/>
</dbReference>
<dbReference type="InterPro" id="IPR014845">
    <property type="entry name" value="GYD/TTHA1554"/>
</dbReference>
<reference evidence="3" key="2">
    <citation type="submission" date="2014-08" db="EMBL/GenBank/DDBJ databases">
        <authorList>
            <person name="Moulin L."/>
        </authorList>
    </citation>
    <scope>NUCLEOTIDE SEQUENCE [LARGE SCALE GENOMIC DNA]</scope>
</reference>
<organism evidence="1 4">
    <name type="scientific">Mesorhizobium plurifarium</name>
    <dbReference type="NCBI Taxonomy" id="69974"/>
    <lineage>
        <taxon>Bacteria</taxon>
        <taxon>Pseudomonadati</taxon>
        <taxon>Pseudomonadota</taxon>
        <taxon>Alphaproteobacteria</taxon>
        <taxon>Hyphomicrobiales</taxon>
        <taxon>Phyllobacteriaceae</taxon>
        <taxon>Mesorhizobium</taxon>
    </lineage>
</organism>
<evidence type="ECO:0000313" key="2">
    <source>
        <dbReference type="EMBL" id="CDX27804.1"/>
    </source>
</evidence>
<evidence type="ECO:0000313" key="1">
    <source>
        <dbReference type="EMBL" id="CDX19787.1"/>
    </source>
</evidence>
<keyword evidence="3" id="KW-1185">Reference proteome</keyword>
<dbReference type="STRING" id="69974.MPLDJ20_110270"/>
<evidence type="ECO:0008006" key="5">
    <source>
        <dbReference type="Google" id="ProtNLM"/>
    </source>
</evidence>
<dbReference type="Proteomes" id="UP000045285">
    <property type="component" value="Unassembled WGS sequence"/>
</dbReference>
<dbReference type="EMBL" id="CCMZ01000067">
    <property type="protein sequence ID" value="CDX27804.1"/>
    <property type="molecule type" value="Genomic_DNA"/>
</dbReference>
<reference evidence="1 4" key="1">
    <citation type="submission" date="2014-08" db="EMBL/GenBank/DDBJ databases">
        <authorList>
            <person name="Moulin Lionel"/>
        </authorList>
    </citation>
    <scope>NUCLEOTIDE SEQUENCE [LARGE SCALE GENOMIC DNA]</scope>
</reference>
<proteinExistence type="predicted"/>
<name>A0A090DYG0_MESPL</name>
<gene>
    <name evidence="2" type="ORF">MPL3356_70255</name>
    <name evidence="1" type="ORF">MPLDJ20_110270</name>
</gene>
<sequence length="104" mass="10772">MKVTILATYEPHAAKGLMQGSNREVAIAALFESVGGKMNSLMFTRGLYDVIVNGEVPDQIAGMGMTLAVRASGSVSDLVVLEELDMKAVIAAANKAAGAYKPAG</sequence>